<dbReference type="EMBL" id="CP093351">
    <property type="protein sequence ID" value="WOH16637.1"/>
    <property type="molecule type" value="Genomic_DNA"/>
</dbReference>
<dbReference type="PROSITE" id="PS50936">
    <property type="entry name" value="ENGC_GTPASE"/>
    <property type="match status" value="1"/>
</dbReference>
<evidence type="ECO:0000256" key="2">
    <source>
        <dbReference type="ARBA" id="ARBA00023134"/>
    </source>
</evidence>
<keyword evidence="1" id="KW-0547">Nucleotide-binding</keyword>
<evidence type="ECO:0008006" key="8">
    <source>
        <dbReference type="Google" id="ProtNLM"/>
    </source>
</evidence>
<dbReference type="SUPFAM" id="SSF50249">
    <property type="entry name" value="Nucleic acid-binding proteins"/>
    <property type="match status" value="1"/>
</dbReference>
<dbReference type="InterPro" id="IPR010914">
    <property type="entry name" value="RsgA_GTPase_dom"/>
</dbReference>
<name>A0AAF0Y1G1_DAUCS</name>
<dbReference type="PANTHER" id="PTHR32120:SF11">
    <property type="entry name" value="SMALL RIBOSOMAL SUBUNIT BIOGENESIS GTPASE RSGA 1, MITOCHONDRIAL-RELATED"/>
    <property type="match status" value="1"/>
</dbReference>
<dbReference type="NCBIfam" id="TIGR00157">
    <property type="entry name" value="ribosome small subunit-dependent GTPase A"/>
    <property type="match status" value="1"/>
</dbReference>
<feature type="domain" description="CP-type G" evidence="5">
    <location>
        <begin position="154"/>
        <end position="334"/>
    </location>
</feature>
<gene>
    <name evidence="6" type="ORF">DCAR_0936195</name>
</gene>
<dbReference type="KEGG" id="dcr:108201840"/>
<proteinExistence type="inferred from homology"/>
<dbReference type="InterPro" id="IPR027417">
    <property type="entry name" value="P-loop_NTPase"/>
</dbReference>
<evidence type="ECO:0000256" key="1">
    <source>
        <dbReference type="ARBA" id="ARBA00022741"/>
    </source>
</evidence>
<dbReference type="InterPro" id="IPR012340">
    <property type="entry name" value="NA-bd_OB-fold"/>
</dbReference>
<keyword evidence="2" id="KW-0342">GTP-binding</keyword>
<dbReference type="Pfam" id="PF03193">
    <property type="entry name" value="RsgA_GTPase"/>
    <property type="match status" value="1"/>
</dbReference>
<feature type="region of interest" description="Disordered" evidence="3">
    <location>
        <begin position="426"/>
        <end position="477"/>
    </location>
</feature>
<dbReference type="Gene3D" id="2.40.50.140">
    <property type="entry name" value="Nucleic acid-binding proteins"/>
    <property type="match status" value="1"/>
</dbReference>
<dbReference type="SUPFAM" id="SSF52540">
    <property type="entry name" value="P-loop containing nucleoside triphosphate hydrolases"/>
    <property type="match status" value="1"/>
</dbReference>
<dbReference type="CDD" id="cd01854">
    <property type="entry name" value="YjeQ_EngC"/>
    <property type="match status" value="1"/>
</dbReference>
<dbReference type="Gene3D" id="3.40.50.300">
    <property type="entry name" value="P-loop containing nucleotide triphosphate hydrolases"/>
    <property type="match status" value="1"/>
</dbReference>
<feature type="compositionally biased region" description="Low complexity" evidence="3">
    <location>
        <begin position="32"/>
        <end position="44"/>
    </location>
</feature>
<evidence type="ECO:0000259" key="5">
    <source>
        <dbReference type="PROSITE" id="PS51721"/>
    </source>
</evidence>
<dbReference type="Proteomes" id="UP000077755">
    <property type="component" value="Chromosome 9"/>
</dbReference>
<accession>A0AAF0Y1G1</accession>
<keyword evidence="7" id="KW-1185">Reference proteome</keyword>
<dbReference type="GO" id="GO:0005525">
    <property type="term" value="F:GTP binding"/>
    <property type="evidence" value="ECO:0007669"/>
    <property type="project" value="UniProtKB-KW"/>
</dbReference>
<dbReference type="PROSITE" id="PS51721">
    <property type="entry name" value="G_CP"/>
    <property type="match status" value="1"/>
</dbReference>
<evidence type="ECO:0000259" key="4">
    <source>
        <dbReference type="PROSITE" id="PS50936"/>
    </source>
</evidence>
<reference evidence="6" key="2">
    <citation type="submission" date="2022-03" db="EMBL/GenBank/DDBJ databases">
        <title>Draft title - Genomic analysis of global carrot germplasm unveils the trajectory of domestication and the origin of high carotenoid orange carrot.</title>
        <authorList>
            <person name="Iorizzo M."/>
            <person name="Ellison S."/>
            <person name="Senalik D."/>
            <person name="Macko-Podgorni A."/>
            <person name="Grzebelus D."/>
            <person name="Bostan H."/>
            <person name="Rolling W."/>
            <person name="Curaba J."/>
            <person name="Simon P."/>
        </authorList>
    </citation>
    <scope>NUCLEOTIDE SEQUENCE</scope>
    <source>
        <tissue evidence="6">Leaf</tissue>
    </source>
</reference>
<organism evidence="6 7">
    <name type="scientific">Daucus carota subsp. sativus</name>
    <name type="common">Carrot</name>
    <dbReference type="NCBI Taxonomy" id="79200"/>
    <lineage>
        <taxon>Eukaryota</taxon>
        <taxon>Viridiplantae</taxon>
        <taxon>Streptophyta</taxon>
        <taxon>Embryophyta</taxon>
        <taxon>Tracheophyta</taxon>
        <taxon>Spermatophyta</taxon>
        <taxon>Magnoliopsida</taxon>
        <taxon>eudicotyledons</taxon>
        <taxon>Gunneridae</taxon>
        <taxon>Pentapetalae</taxon>
        <taxon>asterids</taxon>
        <taxon>campanulids</taxon>
        <taxon>Apiales</taxon>
        <taxon>Apiaceae</taxon>
        <taxon>Apioideae</taxon>
        <taxon>Scandiceae</taxon>
        <taxon>Daucinae</taxon>
        <taxon>Daucus</taxon>
        <taxon>Daucus sect. Daucus</taxon>
    </lineage>
</organism>
<evidence type="ECO:0000256" key="3">
    <source>
        <dbReference type="SAM" id="MobiDB-lite"/>
    </source>
</evidence>
<reference evidence="6" key="1">
    <citation type="journal article" date="2016" name="Nat. Genet.">
        <title>A high-quality carrot genome assembly provides new insights into carotenoid accumulation and asterid genome evolution.</title>
        <authorList>
            <person name="Iorizzo M."/>
            <person name="Ellison S."/>
            <person name="Senalik D."/>
            <person name="Zeng P."/>
            <person name="Satapoomin P."/>
            <person name="Huang J."/>
            <person name="Bowman M."/>
            <person name="Iovene M."/>
            <person name="Sanseverino W."/>
            <person name="Cavagnaro P."/>
            <person name="Yildiz M."/>
            <person name="Macko-Podgorni A."/>
            <person name="Moranska E."/>
            <person name="Grzebelus E."/>
            <person name="Grzebelus D."/>
            <person name="Ashrafi H."/>
            <person name="Zheng Z."/>
            <person name="Cheng S."/>
            <person name="Spooner D."/>
            <person name="Van Deynze A."/>
            <person name="Simon P."/>
        </authorList>
    </citation>
    <scope>NUCLEOTIDE SEQUENCE</scope>
    <source>
        <tissue evidence="6">Leaf</tissue>
    </source>
</reference>
<dbReference type="InterPro" id="IPR004881">
    <property type="entry name" value="Ribosome_biogen_GTPase_RsgA"/>
</dbReference>
<evidence type="ECO:0000313" key="7">
    <source>
        <dbReference type="Proteomes" id="UP000077755"/>
    </source>
</evidence>
<dbReference type="Gene3D" id="1.10.40.50">
    <property type="entry name" value="Probable gtpase engc, domain 3"/>
    <property type="match status" value="1"/>
</dbReference>
<protein>
    <recommendedName>
        <fullName evidence="8">EngC GTPase domain-containing protein</fullName>
    </recommendedName>
</protein>
<evidence type="ECO:0000313" key="6">
    <source>
        <dbReference type="EMBL" id="WOH16637.1"/>
    </source>
</evidence>
<feature type="domain" description="EngC GTPase" evidence="4">
    <location>
        <begin position="163"/>
        <end position="332"/>
    </location>
</feature>
<dbReference type="GO" id="GO:0003924">
    <property type="term" value="F:GTPase activity"/>
    <property type="evidence" value="ECO:0007669"/>
    <property type="project" value="InterPro"/>
</dbReference>
<dbReference type="AlphaFoldDB" id="A0AAF0Y1G1"/>
<feature type="compositionally biased region" description="Basic residues" evidence="3">
    <location>
        <begin position="432"/>
        <end position="443"/>
    </location>
</feature>
<dbReference type="InterPro" id="IPR030378">
    <property type="entry name" value="G_CP_dom"/>
</dbReference>
<feature type="compositionally biased region" description="Acidic residues" evidence="3">
    <location>
        <begin position="450"/>
        <end position="465"/>
    </location>
</feature>
<sequence length="477" mass="53604">MIQHSIPMFRHTTTAAPPHLLLSLRRNPTKASSSRSNNRNPNNNKFQPTKHLLKAREAVRNQTSLSPSLPLDHTPTLSPDQAIGMVASAQANFMRVIVQISNTPTPTLGVELLCVVRALLKKIKRRVSVGDKVLVGSIDWVDGRGMIENVFQRKSEILDPPVANVDHLLVFFSLDQPKLEPFSLTRFLVEAESTGIPITLVLNKMELVDETTLITWKSRLRSWGYEPVFCSVETKHGLDTLKFILREKTSVIVGPSGVGKSSLINALRGDHSGIDSAGEDDCLDPFAGSKWFEDQRVGEVSVRSGRGKHTTRHVSLLPLSGGGYLADTPGFNQPSLMKVTRQSLPQYFPEIQKILSDSYPETCSFNDCLHLGDQGCIVKGDWERFPHYFQLHDEIKIREGYQLRTLGTKREGDVRYKIGDLGVKQAEPRLEPKKHRRQSRKKINQSVLQELDELDDDNLSDDDNNDPILRAMKNEHQ</sequence>
<dbReference type="HAMAP" id="MF_01820">
    <property type="entry name" value="GTPase_RsgA"/>
    <property type="match status" value="1"/>
</dbReference>
<dbReference type="PANTHER" id="PTHR32120">
    <property type="entry name" value="SMALL RIBOSOMAL SUBUNIT BIOGENESIS GTPASE RSGA"/>
    <property type="match status" value="1"/>
</dbReference>
<feature type="region of interest" description="Disordered" evidence="3">
    <location>
        <begin position="1"/>
        <end position="47"/>
    </location>
</feature>